<evidence type="ECO:0000313" key="3">
    <source>
        <dbReference type="Proteomes" id="UP000632740"/>
    </source>
</evidence>
<evidence type="ECO:0000256" key="1">
    <source>
        <dbReference type="SAM" id="MobiDB-lite"/>
    </source>
</evidence>
<organism evidence="2 3">
    <name type="scientific">Cellulomonas chitinilytica</name>
    <dbReference type="NCBI Taxonomy" id="398759"/>
    <lineage>
        <taxon>Bacteria</taxon>
        <taxon>Bacillati</taxon>
        <taxon>Actinomycetota</taxon>
        <taxon>Actinomycetes</taxon>
        <taxon>Micrococcales</taxon>
        <taxon>Cellulomonadaceae</taxon>
        <taxon>Cellulomonas</taxon>
    </lineage>
</organism>
<accession>A0A919U080</accession>
<feature type="compositionally biased region" description="Basic and acidic residues" evidence="1">
    <location>
        <begin position="1"/>
        <end position="15"/>
    </location>
</feature>
<gene>
    <name evidence="2" type="ORF">Cch01nite_09050</name>
</gene>
<dbReference type="Proteomes" id="UP000632740">
    <property type="component" value="Unassembled WGS sequence"/>
</dbReference>
<sequence>MERHRDGDRAADGHRVVRAVQHVGAGASGQGRETRLLPGEPHHTARDARGSHDDLGGGNPLGETVRQTLLAGDDEVDAEFAQRGGERVDVAPNPAQVRGDGGRIEEETHPAILGYP</sequence>
<feature type="region of interest" description="Disordered" evidence="1">
    <location>
        <begin position="82"/>
        <end position="116"/>
    </location>
</feature>
<reference evidence="2" key="1">
    <citation type="submission" date="2021-01" db="EMBL/GenBank/DDBJ databases">
        <title>Whole genome shotgun sequence of Cellulomonas chitinilytica NBRC 110799.</title>
        <authorList>
            <person name="Komaki H."/>
            <person name="Tamura T."/>
        </authorList>
    </citation>
    <scope>NUCLEOTIDE SEQUENCE</scope>
    <source>
        <strain evidence="2">NBRC 110799</strain>
    </source>
</reference>
<name>A0A919U080_9CELL</name>
<feature type="compositionally biased region" description="Basic and acidic residues" evidence="1">
    <location>
        <begin position="32"/>
        <end position="55"/>
    </location>
</feature>
<dbReference type="AlphaFoldDB" id="A0A919U080"/>
<comment type="caution">
    <text evidence="2">The sequence shown here is derived from an EMBL/GenBank/DDBJ whole genome shotgun (WGS) entry which is preliminary data.</text>
</comment>
<feature type="compositionally biased region" description="Basic and acidic residues" evidence="1">
    <location>
        <begin position="100"/>
        <end position="109"/>
    </location>
</feature>
<feature type="region of interest" description="Disordered" evidence="1">
    <location>
        <begin position="1"/>
        <end position="64"/>
    </location>
</feature>
<evidence type="ECO:0000313" key="2">
    <source>
        <dbReference type="EMBL" id="GIG20181.1"/>
    </source>
</evidence>
<dbReference type="EMBL" id="BONK01000002">
    <property type="protein sequence ID" value="GIG20181.1"/>
    <property type="molecule type" value="Genomic_DNA"/>
</dbReference>
<proteinExistence type="predicted"/>
<keyword evidence="3" id="KW-1185">Reference proteome</keyword>
<protein>
    <submittedName>
        <fullName evidence="2">Uncharacterized protein</fullName>
    </submittedName>
</protein>